<organism evidence="1 2">
    <name type="scientific">Trichinella zimbabwensis</name>
    <dbReference type="NCBI Taxonomy" id="268475"/>
    <lineage>
        <taxon>Eukaryota</taxon>
        <taxon>Metazoa</taxon>
        <taxon>Ecdysozoa</taxon>
        <taxon>Nematoda</taxon>
        <taxon>Enoplea</taxon>
        <taxon>Dorylaimia</taxon>
        <taxon>Trichinellida</taxon>
        <taxon>Trichinellidae</taxon>
        <taxon>Trichinella</taxon>
    </lineage>
</organism>
<reference evidence="1 2" key="1">
    <citation type="submission" date="2015-01" db="EMBL/GenBank/DDBJ databases">
        <title>Evolution of Trichinella species and genotypes.</title>
        <authorList>
            <person name="Korhonen P.K."/>
            <person name="Edoardo P."/>
            <person name="Giuseppe L.R."/>
            <person name="Gasser R.B."/>
        </authorList>
    </citation>
    <scope>NUCLEOTIDE SEQUENCE [LARGE SCALE GENOMIC DNA]</scope>
    <source>
        <strain evidence="1">ISS1029</strain>
    </source>
</reference>
<dbReference type="EMBL" id="JYDP01007082">
    <property type="protein sequence ID" value="KRY80110.1"/>
    <property type="molecule type" value="Genomic_DNA"/>
</dbReference>
<proteinExistence type="predicted"/>
<accession>A0A0V1F2F4</accession>
<name>A0A0V1F2F4_9BILA</name>
<dbReference type="Proteomes" id="UP000055024">
    <property type="component" value="Unassembled WGS sequence"/>
</dbReference>
<dbReference type="AlphaFoldDB" id="A0A0V1F2F4"/>
<protein>
    <submittedName>
        <fullName evidence="1">Uncharacterized protein</fullName>
    </submittedName>
</protein>
<evidence type="ECO:0000313" key="2">
    <source>
        <dbReference type="Proteomes" id="UP000055024"/>
    </source>
</evidence>
<sequence>MTLMVVNGKEIKYVTLKGIGRNILKISTFYKCGFFD</sequence>
<comment type="caution">
    <text evidence="1">The sequence shown here is derived from an EMBL/GenBank/DDBJ whole genome shotgun (WGS) entry which is preliminary data.</text>
</comment>
<evidence type="ECO:0000313" key="1">
    <source>
        <dbReference type="EMBL" id="KRY80110.1"/>
    </source>
</evidence>
<keyword evidence="2" id="KW-1185">Reference proteome</keyword>
<gene>
    <name evidence="1" type="ORF">T11_13840</name>
</gene>